<gene>
    <name evidence="6" type="primary">dndD</name>
    <name evidence="6" type="ORF">DEJ49_19665</name>
</gene>
<evidence type="ECO:0000256" key="2">
    <source>
        <dbReference type="ARBA" id="ARBA00011322"/>
    </source>
</evidence>
<dbReference type="EMBL" id="CP029191">
    <property type="protein sequence ID" value="QES42909.1"/>
    <property type="molecule type" value="Genomic_DNA"/>
</dbReference>
<evidence type="ECO:0000256" key="1">
    <source>
        <dbReference type="ARBA" id="ARBA00006930"/>
    </source>
</evidence>
<dbReference type="InterPro" id="IPR017599">
    <property type="entry name" value="DNA_S_DndD"/>
</dbReference>
<evidence type="ECO:0000256" key="4">
    <source>
        <dbReference type="SAM" id="MobiDB-lite"/>
    </source>
</evidence>
<dbReference type="Pfam" id="PF13476">
    <property type="entry name" value="AAA_23"/>
    <property type="match status" value="1"/>
</dbReference>
<dbReference type="NCBIfam" id="TIGR03185">
    <property type="entry name" value="DNA_S_dndD"/>
    <property type="match status" value="1"/>
</dbReference>
<sequence length="663" mass="73867">MHLHSLTLQDFGAYQGRQHLDLRVKPKRPIILIGGLNGCGKTTLLDAIQLVLYGPRARCSGRGNRAYETYLRESINRAADSAKGAALQLEFSITVEGRSRTYEVDRTWALIGKNVRENLAVTIDGRYDATISENWAEHVEEILPLEVASLFFFDGEKVEQLADPERAAGVIEAAVHSLLGVRAVEQLRTDLLVLQRRQRLSSEDRGALEQLHGLKAQKRAASEEVSARETELDQANKRHTEAEAELKKIERQFKRAGGHLFEERLALEAAKAAAADRLAQAQKSLRGLAEGAFPLVLLRDQLATLMEQTVQEQEAHEARQVVGILESRDAWLIDQLPDSVPAAARTALKKKLTVERKKRAAAADLGLDLDLPDNLIQKLSTLDEILRADEARAAELLEAADKGAHELQQAERQLAAVPDERKIKDLIDARQAARDEVTVARAAVEQATQLFAEAKARQARVTADFERTREKQALPLVREEELKRVAAYAEKARATLERFGSALLRKHISSLQVAVLISFQTLMRKSGLIKSLRIDTDKFTIALTDQDGEPVDPSRLSAGERQLLAVSLLWGLAKVAGNRLPTVIDTPLGRLDSRHREHLVDRYFPYAGRQVLLLSTDEEIDENLLNRLRPSIAQSYVLAHDDTTFTTRVGKGYWWTEGALHAV</sequence>
<name>A0A5P2CPY3_STRVZ</name>
<dbReference type="AlphaFoldDB" id="A0A5P2CPY3"/>
<feature type="domain" description="Rad50/SbcC-type AAA" evidence="5">
    <location>
        <begin position="5"/>
        <end position="252"/>
    </location>
</feature>
<evidence type="ECO:0000313" key="6">
    <source>
        <dbReference type="EMBL" id="QES42909.1"/>
    </source>
</evidence>
<dbReference type="InterPro" id="IPR027417">
    <property type="entry name" value="P-loop_NTPase"/>
</dbReference>
<dbReference type="REBASE" id="375076">
    <property type="entry name" value="M.Sve14585DndDP"/>
</dbReference>
<feature type="compositionally biased region" description="Basic and acidic residues" evidence="4">
    <location>
        <begin position="220"/>
        <end position="239"/>
    </location>
</feature>
<evidence type="ECO:0000313" key="7">
    <source>
        <dbReference type="Proteomes" id="UP000324015"/>
    </source>
</evidence>
<evidence type="ECO:0000256" key="3">
    <source>
        <dbReference type="ARBA" id="ARBA00013368"/>
    </source>
</evidence>
<dbReference type="Gene3D" id="3.40.50.300">
    <property type="entry name" value="P-loop containing nucleotide triphosphate hydrolases"/>
    <property type="match status" value="2"/>
</dbReference>
<comment type="subunit">
    <text evidence="2">Heterodimer of SbcC and SbcD.</text>
</comment>
<accession>A0A5P2CPY3</accession>
<dbReference type="SUPFAM" id="SSF52540">
    <property type="entry name" value="P-loop containing nucleoside triphosphate hydrolases"/>
    <property type="match status" value="1"/>
</dbReference>
<dbReference type="RefSeq" id="WP_150185332.1">
    <property type="nucleotide sequence ID" value="NZ_CP029191.1"/>
</dbReference>
<dbReference type="GO" id="GO:0016887">
    <property type="term" value="F:ATP hydrolysis activity"/>
    <property type="evidence" value="ECO:0007669"/>
    <property type="project" value="InterPro"/>
</dbReference>
<dbReference type="InterPro" id="IPR038729">
    <property type="entry name" value="Rad50/SbcC_AAA"/>
</dbReference>
<dbReference type="PANTHER" id="PTHR32114:SF2">
    <property type="entry name" value="ABC TRANSPORTER ABCH.3"/>
    <property type="match status" value="1"/>
</dbReference>
<feature type="region of interest" description="Disordered" evidence="4">
    <location>
        <begin position="219"/>
        <end position="239"/>
    </location>
</feature>
<dbReference type="Proteomes" id="UP000324015">
    <property type="component" value="Chromosome"/>
</dbReference>
<dbReference type="PANTHER" id="PTHR32114">
    <property type="entry name" value="ABC TRANSPORTER ABCH.3"/>
    <property type="match status" value="1"/>
</dbReference>
<reference evidence="6 7" key="1">
    <citation type="submission" date="2018-05" db="EMBL/GenBank/DDBJ databases">
        <title>Streptomyces venezuelae.</title>
        <authorList>
            <person name="Kim W."/>
            <person name="Lee N."/>
            <person name="Cho B.-K."/>
        </authorList>
    </citation>
    <scope>NUCLEOTIDE SEQUENCE [LARGE SCALE GENOMIC DNA]</scope>
    <source>
        <strain evidence="6 7">ATCC 14585</strain>
    </source>
</reference>
<evidence type="ECO:0000259" key="5">
    <source>
        <dbReference type="Pfam" id="PF13476"/>
    </source>
</evidence>
<protein>
    <recommendedName>
        <fullName evidence="3">Nuclease SbcCD subunit C</fullName>
    </recommendedName>
</protein>
<organism evidence="6 7">
    <name type="scientific">Streptomyces venezuelae</name>
    <dbReference type="NCBI Taxonomy" id="54571"/>
    <lineage>
        <taxon>Bacteria</taxon>
        <taxon>Bacillati</taxon>
        <taxon>Actinomycetota</taxon>
        <taxon>Actinomycetes</taxon>
        <taxon>Kitasatosporales</taxon>
        <taxon>Streptomycetaceae</taxon>
        <taxon>Streptomyces</taxon>
    </lineage>
</organism>
<dbReference type="GO" id="GO:0006302">
    <property type="term" value="P:double-strand break repair"/>
    <property type="evidence" value="ECO:0007669"/>
    <property type="project" value="InterPro"/>
</dbReference>
<comment type="similarity">
    <text evidence="1">Belongs to the SMC family. SbcC subfamily.</text>
</comment>
<proteinExistence type="inferred from homology"/>